<keyword evidence="8" id="KW-1185">Reference proteome</keyword>
<accession>A0A251VPD1</accession>
<gene>
    <name evidence="7" type="ORF">HannXRQ_Chr01g0009051</name>
    <name evidence="6" type="ORF">HanXRQr2_Chr01g0012371</name>
</gene>
<evidence type="ECO:0000256" key="2">
    <source>
        <dbReference type="ARBA" id="ARBA00022679"/>
    </source>
</evidence>
<evidence type="ECO:0000313" key="6">
    <source>
        <dbReference type="EMBL" id="KAF5821305.1"/>
    </source>
</evidence>
<feature type="domain" description="Sulfotransferase" evidence="5">
    <location>
        <begin position="82"/>
        <end position="332"/>
    </location>
</feature>
<comment type="similarity">
    <text evidence="1 3">Belongs to the sulfotransferase 1 family.</text>
</comment>
<reference evidence="7" key="2">
    <citation type="submission" date="2017-02" db="EMBL/GenBank/DDBJ databases">
        <title>Sunflower complete genome.</title>
        <authorList>
            <person name="Langlade N."/>
            <person name="Munos S."/>
        </authorList>
    </citation>
    <scope>NUCLEOTIDE SEQUENCE [LARGE SCALE GENOMIC DNA]</scope>
    <source>
        <tissue evidence="7">Leaves</tissue>
    </source>
</reference>
<dbReference type="EC" id="2.8.2.-" evidence="3"/>
<dbReference type="AlphaFoldDB" id="A0A251VPD1"/>
<reference evidence="6" key="3">
    <citation type="submission" date="2020-06" db="EMBL/GenBank/DDBJ databases">
        <title>Helianthus annuus Genome sequencing and assembly Release 2.</title>
        <authorList>
            <person name="Gouzy J."/>
            <person name="Langlade N."/>
            <person name="Munos S."/>
        </authorList>
    </citation>
    <scope>NUCLEOTIDE SEQUENCE</scope>
    <source>
        <tissue evidence="6">Leaves</tissue>
    </source>
</reference>
<dbReference type="GO" id="GO:0051923">
    <property type="term" value="P:sulfation"/>
    <property type="evidence" value="ECO:0000318"/>
    <property type="project" value="GO_Central"/>
</dbReference>
<dbReference type="PANTHER" id="PTHR11783">
    <property type="entry name" value="SULFOTRANSFERASE SULT"/>
    <property type="match status" value="1"/>
</dbReference>
<proteinExistence type="inferred from homology"/>
<dbReference type="InterPro" id="IPR027417">
    <property type="entry name" value="P-loop_NTPase"/>
</dbReference>
<protein>
    <recommendedName>
        <fullName evidence="3">Sulfotransferase</fullName>
        <ecNumber evidence="3">2.8.2.-</ecNumber>
    </recommendedName>
</protein>
<dbReference type="GO" id="GO:0005737">
    <property type="term" value="C:cytoplasm"/>
    <property type="evidence" value="ECO:0000318"/>
    <property type="project" value="GO_Central"/>
</dbReference>
<dbReference type="Proteomes" id="UP000215914">
    <property type="component" value="Chromosome 1"/>
</dbReference>
<keyword evidence="2 3" id="KW-0808">Transferase</keyword>
<evidence type="ECO:0000256" key="4">
    <source>
        <dbReference type="SAM" id="MobiDB-lite"/>
    </source>
</evidence>
<dbReference type="OrthoDB" id="205623at2759"/>
<feature type="region of interest" description="Disordered" evidence="4">
    <location>
        <begin position="1"/>
        <end position="21"/>
    </location>
</feature>
<dbReference type="EMBL" id="MNCJ02000316">
    <property type="protein sequence ID" value="KAF5821305.1"/>
    <property type="molecule type" value="Genomic_DNA"/>
</dbReference>
<evidence type="ECO:0000259" key="5">
    <source>
        <dbReference type="Pfam" id="PF00685"/>
    </source>
</evidence>
<sequence length="338" mass="38705">MSMSIASHSSSPPPKAPYTDHDDEEKINAALNRYKEKIATLPKEKGWVTKDLYMYQGFWHQPGRVNSIEALMAIQDTFKAHPTDIYLATMPKSGTTWLKALVFALVKRHHYKNNTKSTHPLLVSNPHVCLPGITIEIFRNTPFYAEGDSPRLFATHIPYPLLSQSILDSGCRLVYLCRNPKDVLVSLFHFANKLRDKSLGLMTFEEAYQLFSKGVMPNGPYWDHVKGYRKASLEHPENVFFLTYEEMSVDIVDVVKRLANFLGYPFTEKEEAEGTVNEIVKLCGFKNLSEVNKHGLNNVFFREGKVGDWKNYLTDEMSRNLDEITEEKFKGLDISFPI</sequence>
<evidence type="ECO:0000256" key="3">
    <source>
        <dbReference type="RuleBase" id="RU361155"/>
    </source>
</evidence>
<dbReference type="GO" id="GO:0016787">
    <property type="term" value="F:hydrolase activity"/>
    <property type="evidence" value="ECO:0007669"/>
    <property type="project" value="UniProtKB-KW"/>
</dbReference>
<dbReference type="GO" id="GO:0008146">
    <property type="term" value="F:sulfotransferase activity"/>
    <property type="evidence" value="ECO:0000318"/>
    <property type="project" value="GO_Central"/>
</dbReference>
<dbReference type="EMBL" id="CM007890">
    <property type="protein sequence ID" value="OTG36571.1"/>
    <property type="molecule type" value="Genomic_DNA"/>
</dbReference>
<name>A0A251VPD1_HELAN</name>
<dbReference type="Gramene" id="mRNA:HanXRQr2_Chr01g0012371">
    <property type="protein sequence ID" value="CDS:HanXRQr2_Chr01g0012371.1"/>
    <property type="gene ID" value="HanXRQr2_Chr01g0012371"/>
</dbReference>
<keyword evidence="7" id="KW-0378">Hydrolase</keyword>
<evidence type="ECO:0000313" key="8">
    <source>
        <dbReference type="Proteomes" id="UP000215914"/>
    </source>
</evidence>
<feature type="compositionally biased region" description="Low complexity" evidence="4">
    <location>
        <begin position="1"/>
        <end position="10"/>
    </location>
</feature>
<dbReference type="OMA" id="DTRSQEN"/>
<reference evidence="6 8" key="1">
    <citation type="journal article" date="2017" name="Nature">
        <title>The sunflower genome provides insights into oil metabolism, flowering and Asterid evolution.</title>
        <authorList>
            <person name="Badouin H."/>
            <person name="Gouzy J."/>
            <person name="Grassa C.J."/>
            <person name="Murat F."/>
            <person name="Staton S.E."/>
            <person name="Cottret L."/>
            <person name="Lelandais-Briere C."/>
            <person name="Owens G.L."/>
            <person name="Carrere S."/>
            <person name="Mayjonade B."/>
            <person name="Legrand L."/>
            <person name="Gill N."/>
            <person name="Kane N.C."/>
            <person name="Bowers J.E."/>
            <person name="Hubner S."/>
            <person name="Bellec A."/>
            <person name="Berard A."/>
            <person name="Berges H."/>
            <person name="Blanchet N."/>
            <person name="Boniface M.C."/>
            <person name="Brunel D."/>
            <person name="Catrice O."/>
            <person name="Chaidir N."/>
            <person name="Claudel C."/>
            <person name="Donnadieu C."/>
            <person name="Faraut T."/>
            <person name="Fievet G."/>
            <person name="Helmstetter N."/>
            <person name="King M."/>
            <person name="Knapp S.J."/>
            <person name="Lai Z."/>
            <person name="Le Paslier M.C."/>
            <person name="Lippi Y."/>
            <person name="Lorenzon L."/>
            <person name="Mandel J.R."/>
            <person name="Marage G."/>
            <person name="Marchand G."/>
            <person name="Marquand E."/>
            <person name="Bret-Mestries E."/>
            <person name="Morien E."/>
            <person name="Nambeesan S."/>
            <person name="Nguyen T."/>
            <person name="Pegot-Espagnet P."/>
            <person name="Pouilly N."/>
            <person name="Raftis F."/>
            <person name="Sallet E."/>
            <person name="Schiex T."/>
            <person name="Thomas J."/>
            <person name="Vandecasteele C."/>
            <person name="Vares D."/>
            <person name="Vear F."/>
            <person name="Vautrin S."/>
            <person name="Crespi M."/>
            <person name="Mangin B."/>
            <person name="Burke J.M."/>
            <person name="Salse J."/>
            <person name="Munos S."/>
            <person name="Vincourt P."/>
            <person name="Rieseberg L.H."/>
            <person name="Langlade N.B."/>
        </authorList>
    </citation>
    <scope>NUCLEOTIDE SEQUENCE [LARGE SCALE GENOMIC DNA]</scope>
    <source>
        <strain evidence="8">cv. SF193</strain>
        <tissue evidence="6">Leaves</tissue>
    </source>
</reference>
<organism evidence="7 8">
    <name type="scientific">Helianthus annuus</name>
    <name type="common">Common sunflower</name>
    <dbReference type="NCBI Taxonomy" id="4232"/>
    <lineage>
        <taxon>Eukaryota</taxon>
        <taxon>Viridiplantae</taxon>
        <taxon>Streptophyta</taxon>
        <taxon>Embryophyta</taxon>
        <taxon>Tracheophyta</taxon>
        <taxon>Spermatophyta</taxon>
        <taxon>Magnoliopsida</taxon>
        <taxon>eudicotyledons</taxon>
        <taxon>Gunneridae</taxon>
        <taxon>Pentapetalae</taxon>
        <taxon>asterids</taxon>
        <taxon>campanulids</taxon>
        <taxon>Asterales</taxon>
        <taxon>Asteraceae</taxon>
        <taxon>Asteroideae</taxon>
        <taxon>Heliantheae alliance</taxon>
        <taxon>Heliantheae</taxon>
        <taxon>Helianthus</taxon>
    </lineage>
</organism>
<dbReference type="InParanoid" id="A0A251VPD1"/>
<evidence type="ECO:0000313" key="7">
    <source>
        <dbReference type="EMBL" id="OTG36571.1"/>
    </source>
</evidence>
<dbReference type="Pfam" id="PF00685">
    <property type="entry name" value="Sulfotransfer_1"/>
    <property type="match status" value="1"/>
</dbReference>
<dbReference type="SUPFAM" id="SSF52540">
    <property type="entry name" value="P-loop containing nucleoside triphosphate hydrolases"/>
    <property type="match status" value="1"/>
</dbReference>
<dbReference type="Gene3D" id="3.40.50.300">
    <property type="entry name" value="P-loop containing nucleotide triphosphate hydrolases"/>
    <property type="match status" value="1"/>
</dbReference>
<evidence type="ECO:0000256" key="1">
    <source>
        <dbReference type="ARBA" id="ARBA00005771"/>
    </source>
</evidence>
<dbReference type="InterPro" id="IPR000863">
    <property type="entry name" value="Sulfotransferase_dom"/>
</dbReference>